<organism evidence="3 4">
    <name type="scientific">Hebeloma cylindrosporum</name>
    <dbReference type="NCBI Taxonomy" id="76867"/>
    <lineage>
        <taxon>Eukaryota</taxon>
        <taxon>Fungi</taxon>
        <taxon>Dikarya</taxon>
        <taxon>Basidiomycota</taxon>
        <taxon>Agaricomycotina</taxon>
        <taxon>Agaricomycetes</taxon>
        <taxon>Agaricomycetidae</taxon>
        <taxon>Agaricales</taxon>
        <taxon>Agaricineae</taxon>
        <taxon>Hymenogastraceae</taxon>
        <taxon>Hebeloma</taxon>
    </lineage>
</organism>
<evidence type="ECO:0000313" key="3">
    <source>
        <dbReference type="EMBL" id="KIM39735.1"/>
    </source>
</evidence>
<evidence type="ECO:0008006" key="5">
    <source>
        <dbReference type="Google" id="ProtNLM"/>
    </source>
</evidence>
<reference evidence="4" key="2">
    <citation type="submission" date="2015-01" db="EMBL/GenBank/DDBJ databases">
        <title>Evolutionary Origins and Diversification of the Mycorrhizal Mutualists.</title>
        <authorList>
            <consortium name="DOE Joint Genome Institute"/>
            <consortium name="Mycorrhizal Genomics Consortium"/>
            <person name="Kohler A."/>
            <person name="Kuo A."/>
            <person name="Nagy L.G."/>
            <person name="Floudas D."/>
            <person name="Copeland A."/>
            <person name="Barry K.W."/>
            <person name="Cichocki N."/>
            <person name="Veneault-Fourrey C."/>
            <person name="LaButti K."/>
            <person name="Lindquist E.A."/>
            <person name="Lipzen A."/>
            <person name="Lundell T."/>
            <person name="Morin E."/>
            <person name="Murat C."/>
            <person name="Riley R."/>
            <person name="Ohm R."/>
            <person name="Sun H."/>
            <person name="Tunlid A."/>
            <person name="Henrissat B."/>
            <person name="Grigoriev I.V."/>
            <person name="Hibbett D.S."/>
            <person name="Martin F."/>
        </authorList>
    </citation>
    <scope>NUCLEOTIDE SEQUENCE [LARGE SCALE GENOMIC DNA]</scope>
    <source>
        <strain evidence="4">h7</strain>
    </source>
</reference>
<dbReference type="AlphaFoldDB" id="A0A0C3BST8"/>
<accession>A0A0C3BST8</accession>
<dbReference type="InterPro" id="IPR007306">
    <property type="entry name" value="Rit1"/>
</dbReference>
<dbReference type="InterPro" id="IPR033449">
    <property type="entry name" value="Rit1_N"/>
</dbReference>
<dbReference type="GO" id="GO:0043399">
    <property type="term" value="F:tRNA adenosine(64)-2'-O-ribosylphosphate transferase activity"/>
    <property type="evidence" value="ECO:0007669"/>
    <property type="project" value="InterPro"/>
</dbReference>
<dbReference type="EMBL" id="KN831784">
    <property type="protein sequence ID" value="KIM39735.1"/>
    <property type="molecule type" value="Genomic_DNA"/>
</dbReference>
<dbReference type="GO" id="GO:0005737">
    <property type="term" value="C:cytoplasm"/>
    <property type="evidence" value="ECO:0007669"/>
    <property type="project" value="TreeGrafter"/>
</dbReference>
<keyword evidence="4" id="KW-1185">Reference proteome</keyword>
<proteinExistence type="predicted"/>
<dbReference type="HOGENOM" id="CLU_027654_1_1_1"/>
<feature type="domain" description="Rit1 DUSP-like" evidence="1">
    <location>
        <begin position="346"/>
        <end position="476"/>
    </location>
</feature>
<evidence type="ECO:0000259" key="1">
    <source>
        <dbReference type="Pfam" id="PF04179"/>
    </source>
</evidence>
<dbReference type="InterPro" id="IPR033421">
    <property type="entry name" value="Rit1_DUSP-like"/>
</dbReference>
<dbReference type="PIRSF" id="PIRSF007747">
    <property type="entry name" value="Ribosyl_Ptfrase"/>
    <property type="match status" value="1"/>
</dbReference>
<dbReference type="PANTHER" id="PTHR31811:SF0">
    <property type="entry name" value="TRNA A64-2'-O-RIBOSYLPHOSPHATE TRANSFERASE"/>
    <property type="match status" value="1"/>
</dbReference>
<sequence length="489" mass="53701">MDIDALSYLRRECADIYNRLHSIEEDVAFVNRVTKAYPEIPILPNLRCGAWYTDPALATNVPAYFKSTDGHFNNWSFNLRRSNLHLLPLIIEKRGLILVDSTRSGKKIPDALSKTVPIWCAVINRAHLIRHSNPAEKGNSAWDTKLYTPPSTVSRQEHDQIEQRLDGWAQALGISSFSLPSLPSPLRPIWITPANSMFPNLDTKQTNEDDFLPVICVSASKQIEQGVERRTSGFSYIQGSGDDHELWGMGLTPGAFWANRAELLSADRALLSSLVSRIVSTPHASPGVVSNPERSRLPPTAINKVAGRLMLCTTSDLPVASVTETNTLLCIFLASSQENLAGDPNLYLPVISGKKGASHFLQVVLPRSMEFIQRHLAAGKNICVACESGKDLSVGVVLTALQLFFGDDGSLNLTAADGGKRIIEGGKSLSVIHFNDVYRGIGMDKASIRTRLEWIIASRPEANPSRTTLKRVNEFLLTAPFRGAAPLLD</sequence>
<dbReference type="PANTHER" id="PTHR31811">
    <property type="entry name" value="TRNA A64-2'-O-RIBOSYLPHOSPHATE TRANSFERASE"/>
    <property type="match status" value="1"/>
</dbReference>
<dbReference type="Pfam" id="PF17184">
    <property type="entry name" value="Rit1_C"/>
    <property type="match status" value="1"/>
</dbReference>
<dbReference type="Proteomes" id="UP000053424">
    <property type="component" value="Unassembled WGS sequence"/>
</dbReference>
<protein>
    <recommendedName>
        <fullName evidence="5">Initiator tRNA phosphoribosyl transferase</fullName>
    </recommendedName>
</protein>
<gene>
    <name evidence="3" type="ORF">M413DRAFT_19543</name>
</gene>
<dbReference type="Pfam" id="PF04179">
    <property type="entry name" value="Init_tRNA_PT"/>
    <property type="match status" value="1"/>
</dbReference>
<evidence type="ECO:0000313" key="4">
    <source>
        <dbReference type="Proteomes" id="UP000053424"/>
    </source>
</evidence>
<reference evidence="3 4" key="1">
    <citation type="submission" date="2014-04" db="EMBL/GenBank/DDBJ databases">
        <authorList>
            <consortium name="DOE Joint Genome Institute"/>
            <person name="Kuo A."/>
            <person name="Gay G."/>
            <person name="Dore J."/>
            <person name="Kohler A."/>
            <person name="Nagy L.G."/>
            <person name="Floudas D."/>
            <person name="Copeland A."/>
            <person name="Barry K.W."/>
            <person name="Cichocki N."/>
            <person name="Veneault-Fourrey C."/>
            <person name="LaButti K."/>
            <person name="Lindquist E.A."/>
            <person name="Lipzen A."/>
            <person name="Lundell T."/>
            <person name="Morin E."/>
            <person name="Murat C."/>
            <person name="Sun H."/>
            <person name="Tunlid A."/>
            <person name="Henrissat B."/>
            <person name="Grigoriev I.V."/>
            <person name="Hibbett D.S."/>
            <person name="Martin F."/>
            <person name="Nordberg H.P."/>
            <person name="Cantor M.N."/>
            <person name="Hua S.X."/>
        </authorList>
    </citation>
    <scope>NUCLEOTIDE SEQUENCE [LARGE SCALE GENOMIC DNA]</scope>
    <source>
        <strain evidence="4">h7</strain>
    </source>
</reference>
<name>A0A0C3BST8_HEBCY</name>
<dbReference type="OrthoDB" id="45256at2759"/>
<dbReference type="GO" id="GO:0019988">
    <property type="term" value="P:charged-tRNA amino acid modification"/>
    <property type="evidence" value="ECO:0007669"/>
    <property type="project" value="InterPro"/>
</dbReference>
<feature type="domain" description="Rit1 N-terminal" evidence="2">
    <location>
        <begin position="9"/>
        <end position="279"/>
    </location>
</feature>
<evidence type="ECO:0000259" key="2">
    <source>
        <dbReference type="Pfam" id="PF17184"/>
    </source>
</evidence>